<dbReference type="InterPro" id="IPR052895">
    <property type="entry name" value="HetReg/Transcr_Mod"/>
</dbReference>
<dbReference type="InterPro" id="IPR010730">
    <property type="entry name" value="HET"/>
</dbReference>
<evidence type="ECO:0000313" key="3">
    <source>
        <dbReference type="Proteomes" id="UP000184330"/>
    </source>
</evidence>
<evidence type="ECO:0000313" key="2">
    <source>
        <dbReference type="EMBL" id="CZR58311.1"/>
    </source>
</evidence>
<proteinExistence type="predicted"/>
<dbReference type="SUPFAM" id="SSF48452">
    <property type="entry name" value="TPR-like"/>
    <property type="match status" value="1"/>
</dbReference>
<reference evidence="2 3" key="1">
    <citation type="submission" date="2016-03" db="EMBL/GenBank/DDBJ databases">
        <authorList>
            <person name="Ploux O."/>
        </authorList>
    </citation>
    <scope>NUCLEOTIDE SEQUENCE [LARGE SCALE GENOMIC DNA]</scope>
    <source>
        <strain evidence="2 3">UAMH 11012</strain>
    </source>
</reference>
<protein>
    <submittedName>
        <fullName evidence="2">Related to heterokaryon incompatibility protein</fullName>
    </submittedName>
</protein>
<name>A0A1L7WZW8_9HELO</name>
<evidence type="ECO:0000259" key="1">
    <source>
        <dbReference type="Pfam" id="PF06985"/>
    </source>
</evidence>
<dbReference type="Gene3D" id="1.25.40.10">
    <property type="entry name" value="Tetratricopeptide repeat domain"/>
    <property type="match status" value="1"/>
</dbReference>
<feature type="domain" description="Heterokaryon incompatibility" evidence="1">
    <location>
        <begin position="50"/>
        <end position="183"/>
    </location>
</feature>
<dbReference type="Pfam" id="PF13374">
    <property type="entry name" value="TPR_10"/>
    <property type="match status" value="1"/>
</dbReference>
<dbReference type="InterPro" id="IPR011990">
    <property type="entry name" value="TPR-like_helical_dom_sf"/>
</dbReference>
<dbReference type="InterPro" id="IPR055530">
    <property type="entry name" value="DUF7104"/>
</dbReference>
<organism evidence="2 3">
    <name type="scientific">Phialocephala subalpina</name>
    <dbReference type="NCBI Taxonomy" id="576137"/>
    <lineage>
        <taxon>Eukaryota</taxon>
        <taxon>Fungi</taxon>
        <taxon>Dikarya</taxon>
        <taxon>Ascomycota</taxon>
        <taxon>Pezizomycotina</taxon>
        <taxon>Leotiomycetes</taxon>
        <taxon>Helotiales</taxon>
        <taxon>Mollisiaceae</taxon>
        <taxon>Phialocephala</taxon>
        <taxon>Phialocephala fortinii species complex</taxon>
    </lineage>
</organism>
<dbReference type="Gene3D" id="1.20.5.340">
    <property type="match status" value="3"/>
</dbReference>
<dbReference type="AlphaFoldDB" id="A0A1L7WZW8"/>
<dbReference type="STRING" id="576137.A0A1L7WZW8"/>
<gene>
    <name evidence="2" type="ORF">PAC_08203</name>
</gene>
<dbReference type="Pfam" id="PF23397">
    <property type="entry name" value="DUF7104"/>
    <property type="match status" value="8"/>
</dbReference>
<dbReference type="Pfam" id="PF06985">
    <property type="entry name" value="HET"/>
    <property type="match status" value="1"/>
</dbReference>
<sequence>MSQYCYSPLSRAHDSIRLLRLIPNENEKADVQCELFEYSLQDSGKRTHLYEALSYVWGDPKSRRSISINKHKLLVTENLHAALLRLRDRSIVRTIWIDAICINQANKQEKEHQIQSMAKIYSQANRVIVWLGEAADDSDRAIEEIRVTASKKSTNSSNNETIQQAILKLLQRPWFRRIWVLQEVAAARHVLIMCGSAEIDGYVFCLCVELLKDFYEAHPNVQSLVRSVTYLIKGAIFRPKYTTSRSGTVSLDICPLGELIDMYYTHEATQRHDKVYALLGMSSDNLSKASLSPNYGVPWEELLERLVRFLLCEKVSVETWGDREMAVIKSKGCILGQVSSVKSGIAWDDRQNVDISFKNTPGQPLYMENWNAHWTLQASAKPIQEGDLVCLLQGASKPTIIRLCKDHFTVIMIAATPREEIGTESRSVSAPELFQSITVFPHDFLLAWDWEKPPGELQDRNEYETLIKPGGQGPEHSETTLDGCLDKATRLWNVGLILEDLEKHEEAEWRLREAIGGYERAVGKEHPHILTGMDSLALMYKKKQRWKEAEKLFVQVIQIRNRVQGADHLDTLSSMANLASTHRDQKHLDKAEKHLEKAEKLETMIYLLKRREDNAQITEEEVVQIARSFDKEVMTLLLDRRGCEFQITKGVVKAAAENKPSGKELMTLLLDRRGDKVPITEGVVKAAARNEWLGAELMTLLLDRRGNEVPITEEVIKAAAGNWWFGEEVMTLLLDRRGGDVPITEGAVKAAAGNDISGKKVMALLLERRGDEFQITKGVVKAAAKNKWSGYDVMTLLLDRRGDEIQITEEVIKAAAGNEQSGKEVMALLLERRGDEVQITEEVIKAAKANKQSGKRSYDAFTWQDE</sequence>
<dbReference type="Pfam" id="PF13424">
    <property type="entry name" value="TPR_12"/>
    <property type="match status" value="1"/>
</dbReference>
<accession>A0A1L7WZW8</accession>
<dbReference type="PANTHER" id="PTHR24148">
    <property type="entry name" value="ANKYRIN REPEAT DOMAIN-CONTAINING PROTEIN 39 HOMOLOG-RELATED"/>
    <property type="match status" value="1"/>
</dbReference>
<keyword evidence="3" id="KW-1185">Reference proteome</keyword>
<dbReference type="EMBL" id="FJOG01000011">
    <property type="protein sequence ID" value="CZR58311.1"/>
    <property type="molecule type" value="Genomic_DNA"/>
</dbReference>
<dbReference type="OrthoDB" id="194358at2759"/>
<dbReference type="PANTHER" id="PTHR24148:SF78">
    <property type="entry name" value="HETEROKARYON INCOMPATIBILITY DOMAIN-CONTAINING PROTEIN"/>
    <property type="match status" value="1"/>
</dbReference>
<dbReference type="Proteomes" id="UP000184330">
    <property type="component" value="Unassembled WGS sequence"/>
</dbReference>